<feature type="domain" description="DUF7674" evidence="2">
    <location>
        <begin position="1"/>
        <end position="78"/>
    </location>
</feature>
<dbReference type="AlphaFoldDB" id="A0A4Q0SWX6"/>
<accession>A0A4Q0SWX6</accession>
<evidence type="ECO:0000256" key="1">
    <source>
        <dbReference type="SAM" id="MobiDB-lite"/>
    </source>
</evidence>
<reference evidence="4" key="2">
    <citation type="submission" date="2019-02" db="EMBL/GenBank/DDBJ databases">
        <title>Granulicella sibirica sp. nov., a psychrotolerant acidobacterium isolated from an organic soil layer in forested tundra, West Siberia.</title>
        <authorList>
            <person name="Oshkin I.Y."/>
            <person name="Kulichevskaya I.S."/>
            <person name="Rijpstra W.I.C."/>
            <person name="Sinninghe Damste J.S."/>
            <person name="Rakitin A.L."/>
            <person name="Ravin N.V."/>
            <person name="Dedysh S.N."/>
        </authorList>
    </citation>
    <scope>NUCLEOTIDE SEQUENCE [LARGE SCALE GENOMIC DNA]</scope>
    <source>
        <strain evidence="4">AF10</strain>
    </source>
</reference>
<evidence type="ECO:0000313" key="3">
    <source>
        <dbReference type="EMBL" id="RXH54078.1"/>
    </source>
</evidence>
<sequence length="124" mass="13443">MGELAAHAIDLFEAGDVEDVRPAFHLAELFLASTLEAERDAAALGFLETIQNIASHRTYGMAAFEQFLGAESQVALAKLMEVWRGKASLAEANFSEGVVGERGKPRVAQNHRANDSRVAFPQKS</sequence>
<protein>
    <recommendedName>
        <fullName evidence="2">DUF7674 domain-containing protein</fullName>
    </recommendedName>
</protein>
<keyword evidence="4" id="KW-1185">Reference proteome</keyword>
<proteinExistence type="predicted"/>
<dbReference type="InterPro" id="IPR056091">
    <property type="entry name" value="DUF7674"/>
</dbReference>
<dbReference type="EMBL" id="RDSM01000006">
    <property type="protein sequence ID" value="RXH54078.1"/>
    <property type="molecule type" value="Genomic_DNA"/>
</dbReference>
<reference evidence="3 4" key="1">
    <citation type="submission" date="2018-11" db="EMBL/GenBank/DDBJ databases">
        <authorList>
            <person name="Mardanov A.V."/>
            <person name="Ravin N.V."/>
            <person name="Dedysh S.N."/>
        </authorList>
    </citation>
    <scope>NUCLEOTIDE SEQUENCE [LARGE SCALE GENOMIC DNA]</scope>
    <source>
        <strain evidence="3 4">AF10</strain>
    </source>
</reference>
<dbReference type="Proteomes" id="UP000289437">
    <property type="component" value="Unassembled WGS sequence"/>
</dbReference>
<feature type="region of interest" description="Disordered" evidence="1">
    <location>
        <begin position="101"/>
        <end position="124"/>
    </location>
</feature>
<name>A0A4Q0SWX6_9BACT</name>
<gene>
    <name evidence="3" type="ORF">GRAN_5047</name>
</gene>
<dbReference type="Pfam" id="PF24722">
    <property type="entry name" value="DUF7674"/>
    <property type="match status" value="1"/>
</dbReference>
<evidence type="ECO:0000259" key="2">
    <source>
        <dbReference type="Pfam" id="PF24722"/>
    </source>
</evidence>
<organism evidence="3 4">
    <name type="scientific">Granulicella sibirica</name>
    <dbReference type="NCBI Taxonomy" id="2479048"/>
    <lineage>
        <taxon>Bacteria</taxon>
        <taxon>Pseudomonadati</taxon>
        <taxon>Acidobacteriota</taxon>
        <taxon>Terriglobia</taxon>
        <taxon>Terriglobales</taxon>
        <taxon>Acidobacteriaceae</taxon>
        <taxon>Granulicella</taxon>
    </lineage>
</organism>
<comment type="caution">
    <text evidence="3">The sequence shown here is derived from an EMBL/GenBank/DDBJ whole genome shotgun (WGS) entry which is preliminary data.</text>
</comment>
<evidence type="ECO:0000313" key="4">
    <source>
        <dbReference type="Proteomes" id="UP000289437"/>
    </source>
</evidence>